<evidence type="ECO:0000313" key="2">
    <source>
        <dbReference type="Proteomes" id="UP000030302"/>
    </source>
</evidence>
<dbReference type="AlphaFoldDB" id="A0A0A1FF58"/>
<dbReference type="RefSeq" id="WP_156117606.1">
    <property type="nucleotide sequence ID" value="NZ_CP009962.1"/>
</dbReference>
<gene>
    <name evidence="1" type="ORF">LT85_4230</name>
</gene>
<dbReference type="Proteomes" id="UP000030302">
    <property type="component" value="Chromosome"/>
</dbReference>
<reference evidence="2" key="1">
    <citation type="journal article" date="2014" name="Soil Biol. Biochem.">
        <title>Structure and function of bacterial communities in ageing soils: Insights from the Mendocino ecological staircase.</title>
        <authorList>
            <person name="Uroz S."/>
            <person name="Tech J.J."/>
            <person name="Sawaya N.A."/>
            <person name="Frey-Klett P."/>
            <person name="Leveau J.H.J."/>
        </authorList>
    </citation>
    <scope>NUCLEOTIDE SEQUENCE [LARGE SCALE GENOMIC DNA]</scope>
    <source>
        <strain evidence="2">Cal35</strain>
    </source>
</reference>
<organism evidence="1 2">
    <name type="scientific">Collimonas arenae</name>
    <dbReference type="NCBI Taxonomy" id="279058"/>
    <lineage>
        <taxon>Bacteria</taxon>
        <taxon>Pseudomonadati</taxon>
        <taxon>Pseudomonadota</taxon>
        <taxon>Betaproteobacteria</taxon>
        <taxon>Burkholderiales</taxon>
        <taxon>Oxalobacteraceae</taxon>
        <taxon>Collimonas</taxon>
    </lineage>
</organism>
<sequence length="49" mass="5400">MENLLRDVSVHPSDQAASLIAAIEDLPEKKRTLVLRTATELAAILKTEK</sequence>
<dbReference type="KEGG" id="care:LT85_4230"/>
<dbReference type="EMBL" id="CP009962">
    <property type="protein sequence ID" value="AIY43388.1"/>
    <property type="molecule type" value="Genomic_DNA"/>
</dbReference>
<evidence type="ECO:0000313" key="1">
    <source>
        <dbReference type="EMBL" id="AIY43388.1"/>
    </source>
</evidence>
<accession>A0A0A1FF58</accession>
<proteinExistence type="predicted"/>
<keyword evidence="2" id="KW-1185">Reference proteome</keyword>
<protein>
    <submittedName>
        <fullName evidence="1">Uncharacterized protein</fullName>
    </submittedName>
</protein>
<dbReference type="HOGENOM" id="CLU_3134424_0_0_4"/>
<name>A0A0A1FF58_9BURK</name>